<feature type="compositionally biased region" description="Basic and acidic residues" evidence="1">
    <location>
        <begin position="521"/>
        <end position="531"/>
    </location>
</feature>
<evidence type="ECO:0000313" key="2">
    <source>
        <dbReference type="EMBL" id="PSN75050.1"/>
    </source>
</evidence>
<dbReference type="OrthoDB" id="3540210at2759"/>
<dbReference type="AlphaFoldDB" id="A0A2T2PBM2"/>
<feature type="compositionally biased region" description="Low complexity" evidence="1">
    <location>
        <begin position="533"/>
        <end position="545"/>
    </location>
</feature>
<proteinExistence type="predicted"/>
<evidence type="ECO:0000256" key="1">
    <source>
        <dbReference type="SAM" id="MobiDB-lite"/>
    </source>
</evidence>
<accession>A0A2T2PBM2</accession>
<evidence type="ECO:0000313" key="3">
    <source>
        <dbReference type="Proteomes" id="UP000240883"/>
    </source>
</evidence>
<reference evidence="2 3" key="1">
    <citation type="journal article" date="2018" name="Front. Microbiol.">
        <title>Genome-Wide Analysis of Corynespora cassiicola Leaf Fall Disease Putative Effectors.</title>
        <authorList>
            <person name="Lopez D."/>
            <person name="Ribeiro S."/>
            <person name="Label P."/>
            <person name="Fumanal B."/>
            <person name="Venisse J.S."/>
            <person name="Kohler A."/>
            <person name="de Oliveira R.R."/>
            <person name="Labutti K."/>
            <person name="Lipzen A."/>
            <person name="Lail K."/>
            <person name="Bauer D."/>
            <person name="Ohm R.A."/>
            <person name="Barry K.W."/>
            <person name="Spatafora J."/>
            <person name="Grigoriev I.V."/>
            <person name="Martin F.M."/>
            <person name="Pujade-Renaud V."/>
        </authorList>
    </citation>
    <scope>NUCLEOTIDE SEQUENCE [LARGE SCALE GENOMIC DNA]</scope>
    <source>
        <strain evidence="2 3">Philippines</strain>
    </source>
</reference>
<name>A0A2T2PBM2_CORCC</name>
<keyword evidence="3" id="KW-1185">Reference proteome</keyword>
<feature type="region of interest" description="Disordered" evidence="1">
    <location>
        <begin position="521"/>
        <end position="545"/>
    </location>
</feature>
<protein>
    <submittedName>
        <fullName evidence="2">Uncharacterized protein</fullName>
    </submittedName>
</protein>
<dbReference type="Proteomes" id="UP000240883">
    <property type="component" value="Unassembled WGS sequence"/>
</dbReference>
<organism evidence="2 3">
    <name type="scientific">Corynespora cassiicola Philippines</name>
    <dbReference type="NCBI Taxonomy" id="1448308"/>
    <lineage>
        <taxon>Eukaryota</taxon>
        <taxon>Fungi</taxon>
        <taxon>Dikarya</taxon>
        <taxon>Ascomycota</taxon>
        <taxon>Pezizomycotina</taxon>
        <taxon>Dothideomycetes</taxon>
        <taxon>Pleosporomycetidae</taxon>
        <taxon>Pleosporales</taxon>
        <taxon>Corynesporascaceae</taxon>
        <taxon>Corynespora</taxon>
    </lineage>
</organism>
<dbReference type="EMBL" id="KZ678128">
    <property type="protein sequence ID" value="PSN75050.1"/>
    <property type="molecule type" value="Genomic_DNA"/>
</dbReference>
<gene>
    <name evidence="2" type="ORF">BS50DRAFT_671310</name>
</gene>
<sequence length="612" mass="67676">MVSIFAVAGIYSSRITAITGNKVLIKSPPEPNGRTEGGSGKGKYLIYWPHRPQRNNAFANYARDCYTDAKYQTERCKTFVKHQLARYIDRNASYPSDSSLCKADTGNIRIDTGLLDSHWDLGINAPPPGRIRFRHVLHCAPLSFDGHVWQENLMDSESSLLFSFYDYGHRRSGAVGNQIPMMNYTFAEADNALSLIYEDGWWVHSFAKYDVWSIAATSKRLDGVGPWTPIEGLQQDDSDVTIAFMSTRNILYSDSVDDPWFAAHGKGIYLAGDQNFQTYTADEVASPLGCTTQVQVCSNTQCSRRTGLLDMLSVGARETLIFPGEMSEEQRNFTVGFTRFFTSSAVDQLFQTLGGETLLERCSLNSGLQVGLPVNQWQLEVEHWSATLLASIQGTVIDYETGPSDPLLLPYLPRPQTKQQNTAHTNFSLLGLCITFSIGALILTAETLLECVYVRLLWKGRDFHQYQRLEWCVNGTLQLQRLAHEQIGCGQWMQCDEDVPVVKDGGSLALLDLGDPKHLRLRGREEGKGEEGGSSSSSSGYSDGLEGMESELESVVGCARVSLMHLDFGISHDAGIQTGAAAAGRESVSPTSEYRVLPSSVVYGPIDDLRDT</sequence>